<dbReference type="AlphaFoldDB" id="D3AHH5"/>
<accession>D3AHH5</accession>
<dbReference type="Proteomes" id="UP000004968">
    <property type="component" value="Unassembled WGS sequence"/>
</dbReference>
<protein>
    <submittedName>
        <fullName evidence="1">Uncharacterized protein</fullName>
    </submittedName>
</protein>
<comment type="caution">
    <text evidence="1">The sequence shown here is derived from an EMBL/GenBank/DDBJ whole genome shotgun (WGS) entry which is preliminary data.</text>
</comment>
<gene>
    <name evidence="1" type="ORF">CLOSTHATH_03063</name>
</gene>
<reference evidence="1 2" key="1">
    <citation type="submission" date="2010-01" db="EMBL/GenBank/DDBJ databases">
        <authorList>
            <person name="Weinstock G."/>
            <person name="Sodergren E."/>
            <person name="Clifton S."/>
            <person name="Fulton L."/>
            <person name="Fulton B."/>
            <person name="Courtney L."/>
            <person name="Fronick C."/>
            <person name="Harrison M."/>
            <person name="Strong C."/>
            <person name="Farmer C."/>
            <person name="Delahaunty K."/>
            <person name="Markovic C."/>
            <person name="Hall O."/>
            <person name="Minx P."/>
            <person name="Tomlinson C."/>
            <person name="Mitreva M."/>
            <person name="Nelson J."/>
            <person name="Hou S."/>
            <person name="Wollam A."/>
            <person name="Pepin K.H."/>
            <person name="Johnson M."/>
            <person name="Bhonagiri V."/>
            <person name="Nash W.E."/>
            <person name="Warren W."/>
            <person name="Chinwalla A."/>
            <person name="Mardis E.R."/>
            <person name="Wilson R.K."/>
        </authorList>
    </citation>
    <scope>NUCLEOTIDE SEQUENCE [LARGE SCALE GENOMIC DNA]</scope>
    <source>
        <strain evidence="1 2">DSM 13479</strain>
    </source>
</reference>
<dbReference type="HOGENOM" id="CLU_2879774_0_0_9"/>
<proteinExistence type="predicted"/>
<evidence type="ECO:0000313" key="1">
    <source>
        <dbReference type="EMBL" id="EFC98705.1"/>
    </source>
</evidence>
<dbReference type="EMBL" id="ACIO01000242">
    <property type="protein sequence ID" value="EFC98705.1"/>
    <property type="molecule type" value="Genomic_DNA"/>
</dbReference>
<sequence length="63" mass="7279">MMEPGKEYKTTEIAGWVDLKSSRMRELLKVLSENGEVEAIGNNRERTYKRMQLAQSSKDSRCV</sequence>
<evidence type="ECO:0000313" key="2">
    <source>
        <dbReference type="Proteomes" id="UP000004968"/>
    </source>
</evidence>
<organism evidence="1 2">
    <name type="scientific">Hungatella hathewayi DSM 13479</name>
    <dbReference type="NCBI Taxonomy" id="566550"/>
    <lineage>
        <taxon>Bacteria</taxon>
        <taxon>Bacillati</taxon>
        <taxon>Bacillota</taxon>
        <taxon>Clostridia</taxon>
        <taxon>Lachnospirales</taxon>
        <taxon>Lachnospiraceae</taxon>
        <taxon>Hungatella</taxon>
    </lineage>
</organism>
<name>D3AHH5_9FIRM</name>